<dbReference type="FunFam" id="3.30.70.270:FF:000001">
    <property type="entry name" value="Diguanylate cyclase domain protein"/>
    <property type="match status" value="1"/>
</dbReference>
<dbReference type="CDD" id="cd01949">
    <property type="entry name" value="GGDEF"/>
    <property type="match status" value="1"/>
</dbReference>
<dbReference type="Pfam" id="PF00990">
    <property type="entry name" value="GGDEF"/>
    <property type="match status" value="1"/>
</dbReference>
<feature type="domain" description="GGDEF" evidence="3">
    <location>
        <begin position="180"/>
        <end position="308"/>
    </location>
</feature>
<name>A0A1A8TNP2_9GAMM</name>
<dbReference type="PROSITE" id="PS50887">
    <property type="entry name" value="GGDEF"/>
    <property type="match status" value="1"/>
</dbReference>
<dbReference type="NCBIfam" id="TIGR00254">
    <property type="entry name" value="GGDEF"/>
    <property type="match status" value="1"/>
</dbReference>
<dbReference type="Gene3D" id="3.30.450.20">
    <property type="entry name" value="PAS domain"/>
    <property type="match status" value="1"/>
</dbReference>
<evidence type="ECO:0000313" key="4">
    <source>
        <dbReference type="EMBL" id="SBS34859.1"/>
    </source>
</evidence>
<evidence type="ECO:0000259" key="3">
    <source>
        <dbReference type="PROSITE" id="PS50887"/>
    </source>
</evidence>
<dbReference type="EC" id="2.7.7.65" evidence="4"/>
<feature type="domain" description="PAS" evidence="2">
    <location>
        <begin position="27"/>
        <end position="68"/>
    </location>
</feature>
<dbReference type="PANTHER" id="PTHR46663:SF4">
    <property type="entry name" value="DIGUANYLATE CYCLASE DGCT-RELATED"/>
    <property type="match status" value="1"/>
</dbReference>
<dbReference type="CDD" id="cd00130">
    <property type="entry name" value="PAS"/>
    <property type="match status" value="1"/>
</dbReference>
<dbReference type="NCBIfam" id="TIGR00229">
    <property type="entry name" value="sensory_box"/>
    <property type="match status" value="1"/>
</dbReference>
<dbReference type="Pfam" id="PF13188">
    <property type="entry name" value="PAS_8"/>
    <property type="match status" value="1"/>
</dbReference>
<dbReference type="SUPFAM" id="SSF55073">
    <property type="entry name" value="Nucleotide cyclase"/>
    <property type="match status" value="1"/>
</dbReference>
<dbReference type="InterPro" id="IPR052163">
    <property type="entry name" value="DGC-Regulatory_Protein"/>
</dbReference>
<evidence type="ECO:0000259" key="2">
    <source>
        <dbReference type="PROSITE" id="PS50112"/>
    </source>
</evidence>
<dbReference type="STRING" id="295068.MAQ5080_02997"/>
<dbReference type="PROSITE" id="PS50112">
    <property type="entry name" value="PAS"/>
    <property type="match status" value="1"/>
</dbReference>
<gene>
    <name evidence="4" type="primary">ydaM_8</name>
    <name evidence="4" type="ORF">MAQ5080_02997</name>
</gene>
<dbReference type="InterPro" id="IPR043128">
    <property type="entry name" value="Rev_trsase/Diguanyl_cyclase"/>
</dbReference>
<evidence type="ECO:0000313" key="5">
    <source>
        <dbReference type="Proteomes" id="UP000092627"/>
    </source>
</evidence>
<keyword evidence="4" id="KW-0808">Transferase</keyword>
<dbReference type="EMBL" id="FLOC01000019">
    <property type="protein sequence ID" value="SBS34859.1"/>
    <property type="molecule type" value="Genomic_DNA"/>
</dbReference>
<evidence type="ECO:0000256" key="1">
    <source>
        <dbReference type="ARBA" id="ARBA00001946"/>
    </source>
</evidence>
<reference evidence="4 5" key="1">
    <citation type="submission" date="2016-06" db="EMBL/GenBank/DDBJ databases">
        <authorList>
            <person name="Kjaerup R.B."/>
            <person name="Dalgaard T.S."/>
            <person name="Juul-Madsen H.R."/>
        </authorList>
    </citation>
    <scope>NUCLEOTIDE SEQUENCE [LARGE SCALE GENOMIC DNA]</scope>
    <source>
        <strain evidence="4 5">CECT 5080</strain>
    </source>
</reference>
<proteinExistence type="predicted"/>
<dbReference type="InterPro" id="IPR000014">
    <property type="entry name" value="PAS"/>
</dbReference>
<organism evidence="4 5">
    <name type="scientific">Marinomonas aquimarina</name>
    <dbReference type="NCBI Taxonomy" id="295068"/>
    <lineage>
        <taxon>Bacteria</taxon>
        <taxon>Pseudomonadati</taxon>
        <taxon>Pseudomonadota</taxon>
        <taxon>Gammaproteobacteria</taxon>
        <taxon>Oceanospirillales</taxon>
        <taxon>Oceanospirillaceae</taxon>
        <taxon>Marinomonas</taxon>
    </lineage>
</organism>
<keyword evidence="5" id="KW-1185">Reference proteome</keyword>
<comment type="cofactor">
    <cofactor evidence="1">
        <name>Mg(2+)</name>
        <dbReference type="ChEBI" id="CHEBI:18420"/>
    </cofactor>
</comment>
<keyword evidence="4" id="KW-0548">Nucleotidyltransferase</keyword>
<dbReference type="SMART" id="SM00267">
    <property type="entry name" value="GGDEF"/>
    <property type="match status" value="1"/>
</dbReference>
<dbReference type="InterPro" id="IPR029787">
    <property type="entry name" value="Nucleotide_cyclase"/>
</dbReference>
<dbReference type="SUPFAM" id="SSF55785">
    <property type="entry name" value="PYP-like sensor domain (PAS domain)"/>
    <property type="match status" value="1"/>
</dbReference>
<dbReference type="Gene3D" id="3.30.70.270">
    <property type="match status" value="1"/>
</dbReference>
<dbReference type="InterPro" id="IPR035965">
    <property type="entry name" value="PAS-like_dom_sf"/>
</dbReference>
<dbReference type="Proteomes" id="UP000092627">
    <property type="component" value="Unassembled WGS sequence"/>
</dbReference>
<dbReference type="GO" id="GO:0052621">
    <property type="term" value="F:diguanylate cyclase activity"/>
    <property type="evidence" value="ECO:0007669"/>
    <property type="project" value="UniProtKB-EC"/>
</dbReference>
<dbReference type="InterPro" id="IPR000160">
    <property type="entry name" value="GGDEF_dom"/>
</dbReference>
<dbReference type="PANTHER" id="PTHR46663">
    <property type="entry name" value="DIGUANYLATE CYCLASE DGCT-RELATED"/>
    <property type="match status" value="1"/>
</dbReference>
<protein>
    <submittedName>
        <fullName evidence="4">Putative diguanylate cyclase YdaM</fullName>
        <ecNumber evidence="4">2.7.7.65</ecNumber>
    </submittedName>
</protein>
<dbReference type="OrthoDB" id="73375at2"/>
<sequence>MTDHLFFTPSSPLENSIDDLKTNIRQEQSVWHFLFENSPEAIVLIDRYGSVVDANQAFSDMLGYTRTETHQLHLWDWDDNLEKNVALELLNNPSGKGVTFETFHRCKDQSIKSVEISSSSTSLDGQPLVICFCRDTTEKKQRDQRIQELILRDPLTNLLNRRAFNYRTKRALQHAQEYQQEFSMLLVDIDHFKMINDEHGHSTGDQVLAEVATMMASQVRDKDSIARWGGEEFALILPGTDQQSAADIGERLRQSFANLQVGNIALISASIGVTSYQAGDTLDSLFKRVDDAMYRAKQCGRNCVMVSP</sequence>
<accession>A0A1A8TNP2</accession>
<dbReference type="RefSeq" id="WP_067211506.1">
    <property type="nucleotide sequence ID" value="NZ_FLOC01000019.1"/>
</dbReference>
<dbReference type="AlphaFoldDB" id="A0A1A8TNP2"/>